<dbReference type="STRING" id="94130.A0A2Z6QJK8"/>
<proteinExistence type="predicted"/>
<comment type="caution">
    <text evidence="1">The sequence shown here is derived from an EMBL/GenBank/DDBJ whole genome shotgun (WGS) entry which is preliminary data.</text>
</comment>
<organism evidence="1 3">
    <name type="scientific">Rhizophagus clarus</name>
    <dbReference type="NCBI Taxonomy" id="94130"/>
    <lineage>
        <taxon>Eukaryota</taxon>
        <taxon>Fungi</taxon>
        <taxon>Fungi incertae sedis</taxon>
        <taxon>Mucoromycota</taxon>
        <taxon>Glomeromycotina</taxon>
        <taxon>Glomeromycetes</taxon>
        <taxon>Glomerales</taxon>
        <taxon>Glomeraceae</taxon>
        <taxon>Rhizophagus</taxon>
    </lineage>
</organism>
<evidence type="ECO:0000313" key="2">
    <source>
        <dbReference type="EMBL" id="GES99606.1"/>
    </source>
</evidence>
<dbReference type="OrthoDB" id="550575at2759"/>
<dbReference type="EMBL" id="BEXD01000802">
    <property type="protein sequence ID" value="GBB90287.1"/>
    <property type="molecule type" value="Genomic_DNA"/>
</dbReference>
<dbReference type="Proteomes" id="UP000247702">
    <property type="component" value="Unassembled WGS sequence"/>
</dbReference>
<evidence type="ECO:0000313" key="3">
    <source>
        <dbReference type="Proteomes" id="UP000247702"/>
    </source>
</evidence>
<dbReference type="InterPro" id="IPR032675">
    <property type="entry name" value="LRR_dom_sf"/>
</dbReference>
<reference evidence="2" key="2">
    <citation type="submission" date="2019-10" db="EMBL/GenBank/DDBJ databases">
        <title>Conservation and host-specific expression of non-tandemly repeated heterogenous ribosome RNA gene in arbuscular mycorrhizal fungi.</title>
        <authorList>
            <person name="Maeda T."/>
            <person name="Kobayashi Y."/>
            <person name="Nakagawa T."/>
            <person name="Ezawa T."/>
            <person name="Yamaguchi K."/>
            <person name="Bino T."/>
            <person name="Nishimoto Y."/>
            <person name="Shigenobu S."/>
            <person name="Kawaguchi M."/>
        </authorList>
    </citation>
    <scope>NUCLEOTIDE SEQUENCE</scope>
    <source>
        <strain evidence="2">HR1</strain>
    </source>
</reference>
<reference evidence="1 3" key="1">
    <citation type="submission" date="2017-11" db="EMBL/GenBank/DDBJ databases">
        <title>The genome of Rhizophagus clarus HR1 reveals common genetic basis of auxotrophy among arbuscular mycorrhizal fungi.</title>
        <authorList>
            <person name="Kobayashi Y."/>
        </authorList>
    </citation>
    <scope>NUCLEOTIDE SEQUENCE [LARGE SCALE GENOMIC DNA]</scope>
    <source>
        <strain evidence="1 3">HR1</strain>
    </source>
</reference>
<dbReference type="Proteomes" id="UP000615446">
    <property type="component" value="Unassembled WGS sequence"/>
</dbReference>
<gene>
    <name evidence="2" type="ORF">RCL2_002609500</name>
    <name evidence="1" type="ORF">RclHR1_01720008</name>
</gene>
<dbReference type="Gene3D" id="3.80.10.10">
    <property type="entry name" value="Ribonuclease Inhibitor"/>
    <property type="match status" value="1"/>
</dbReference>
<sequence length="508" mass="58624">MGSNGLYSCLLVNRHWHSNVLPILWKRPFTSKPLSSVNSVRLIETLLLCFNSQAKESLRTSLKQQKLKLIIPNRSSSYDYASLLTELDYKELEKSIYFYLLDSLNNNNNNNRFITRRSGTIQPFLKHVHIIAKNLFMLFMKRSTKFESLIIDKFGDFSDLPIIEIQQRSSNILSRIKKLHLNYYESSDIFDFIRLLPSLCNNLIEFTVNIHDFDNEALIHRSIADIIISQKALQKFSIEGARNGGNTILTALGDSQSESLTSVRFKLTNFKSAGMKSLTKCDKLREIILENCQGLTPEITRILYNAKFKNLKKLVIWNKHKAPPVTSMMIRSAMKSELKDLTLDTIIIGTVNTILEHCPNITTLKIFDYQPKHDVQMFRLLRDLPFLERLTIYRETNVELGVINFSGRYLPNSIKCLRLECGINPDQLDILLKGLGERSKLNTLIIDYFKLEVAHLKAIVDWVEEKQTLKFLGIGGKSGFSRSELAELKILQNEYDVFIIPSHRLDYY</sequence>
<accession>A0A2Z6QJK8</accession>
<dbReference type="AlphaFoldDB" id="A0A2Z6QJK8"/>
<evidence type="ECO:0000313" key="1">
    <source>
        <dbReference type="EMBL" id="GBB90287.1"/>
    </source>
</evidence>
<evidence type="ECO:0008006" key="4">
    <source>
        <dbReference type="Google" id="ProtNLM"/>
    </source>
</evidence>
<dbReference type="SUPFAM" id="SSF52047">
    <property type="entry name" value="RNI-like"/>
    <property type="match status" value="1"/>
</dbReference>
<protein>
    <recommendedName>
        <fullName evidence="4">F-box domain-containing protein</fullName>
    </recommendedName>
</protein>
<name>A0A2Z6QJK8_9GLOM</name>
<keyword evidence="3" id="KW-1185">Reference proteome</keyword>
<dbReference type="EMBL" id="BLAL01000281">
    <property type="protein sequence ID" value="GES99606.1"/>
    <property type="molecule type" value="Genomic_DNA"/>
</dbReference>